<sequence>MKTLSITTNGGKRIKFLVATIIAIVFFHSCDIGYLIPFENNLKPNLDIATETGSASINCMCFQGKYYYLGYDLKGSYIINPDSLKLLLNDENLIFQHDRLKKISINKGYIVKSNSTVKDCYISIDIRYERKDETKEIKNPLILSILPSDFITSNGKRILNDTLRVKLFNPMKK</sequence>
<evidence type="ECO:0000256" key="1">
    <source>
        <dbReference type="SAM" id="Phobius"/>
    </source>
</evidence>
<organism evidence="2 3">
    <name type="scientific">Prevotella koreensis</name>
    <dbReference type="NCBI Taxonomy" id="2490854"/>
    <lineage>
        <taxon>Bacteria</taxon>
        <taxon>Pseudomonadati</taxon>
        <taxon>Bacteroidota</taxon>
        <taxon>Bacteroidia</taxon>
        <taxon>Bacteroidales</taxon>
        <taxon>Prevotellaceae</taxon>
        <taxon>Prevotella</taxon>
    </lineage>
</organism>
<name>A0A432LHH4_9BACT</name>
<evidence type="ECO:0000313" key="2">
    <source>
        <dbReference type="EMBL" id="RUL58626.1"/>
    </source>
</evidence>
<dbReference type="AlphaFoldDB" id="A0A432LHH4"/>
<dbReference type="OrthoDB" id="1072694at2"/>
<keyword evidence="1" id="KW-1133">Transmembrane helix</keyword>
<keyword evidence="1" id="KW-0472">Membrane</keyword>
<protein>
    <submittedName>
        <fullName evidence="2">Uncharacterized protein</fullName>
    </submittedName>
</protein>
<gene>
    <name evidence="2" type="ORF">EHV08_01790</name>
</gene>
<dbReference type="EMBL" id="RYYU01000001">
    <property type="protein sequence ID" value="RUL58626.1"/>
    <property type="molecule type" value="Genomic_DNA"/>
</dbReference>
<feature type="transmembrane region" description="Helical" evidence="1">
    <location>
        <begin position="16"/>
        <end position="36"/>
    </location>
</feature>
<keyword evidence="3" id="KW-1185">Reference proteome</keyword>
<reference evidence="2 3" key="1">
    <citation type="submission" date="2018-12" db="EMBL/GenBank/DDBJ databases">
        <title>Genome sequencing of Prevotella sp. KCOM 3155 (= JS262).</title>
        <authorList>
            <person name="Kook J.-K."/>
            <person name="Park S.-N."/>
            <person name="Lim Y.K."/>
        </authorList>
    </citation>
    <scope>NUCLEOTIDE SEQUENCE [LARGE SCALE GENOMIC DNA]</scope>
    <source>
        <strain evidence="2 3">KCOM 3155</strain>
    </source>
</reference>
<accession>A0A432LHH4</accession>
<dbReference type="RefSeq" id="WP_126677722.1">
    <property type="nucleotide sequence ID" value="NZ_RYYU01000001.1"/>
</dbReference>
<keyword evidence="1" id="KW-0812">Transmembrane</keyword>
<comment type="caution">
    <text evidence="2">The sequence shown here is derived from an EMBL/GenBank/DDBJ whole genome shotgun (WGS) entry which is preliminary data.</text>
</comment>
<evidence type="ECO:0000313" key="3">
    <source>
        <dbReference type="Proteomes" id="UP000278983"/>
    </source>
</evidence>
<dbReference type="Proteomes" id="UP000278983">
    <property type="component" value="Unassembled WGS sequence"/>
</dbReference>
<proteinExistence type="predicted"/>